<evidence type="ECO:0000259" key="8">
    <source>
        <dbReference type="Pfam" id="PF04034"/>
    </source>
</evidence>
<sequence>MEFVPLHIIHLDQDDPKKCTARKMEKFESAIVHNNVSKSPKRGFLLNPKSDEILGPDDKRIINLGASIVALDCSWKQIDSSLDYIEKKTKLVSKALPLVLAANEVSWGKPGRLSTVEAFAISLWILGKEKQARDILKPFRFGDQFLELNKEPLEAYANAQSNHELEKLQWDFFNESLLSN</sequence>
<dbReference type="NCBIfam" id="NF002621">
    <property type="entry name" value="PRK02287.1"/>
    <property type="match status" value="1"/>
</dbReference>
<dbReference type="Pfam" id="PF04068">
    <property type="entry name" value="Fer4_RLI"/>
    <property type="match status" value="1"/>
</dbReference>
<accession>A0A1B1TD14</accession>
<dbReference type="AlphaFoldDB" id="A0A1B1TD14"/>
<evidence type="ECO:0000313" key="10">
    <source>
        <dbReference type="EMBL" id="ANV80180.1"/>
    </source>
</evidence>
<comment type="catalytic activity">
    <reaction evidence="7">
        <text>an N(1)-methylpseudouridine in rRNA + S-adenosyl-L-methionine = N(1)-methyl-N(3)-[(3S)-3-amino-3-carboxypropyl]pseudouridine in rRNA + S-methyl-5'-thioadenosine + H(+)</text>
        <dbReference type="Rhea" id="RHEA:63296"/>
        <dbReference type="Rhea" id="RHEA-COMP:11634"/>
        <dbReference type="Rhea" id="RHEA-COMP:16310"/>
        <dbReference type="ChEBI" id="CHEBI:15378"/>
        <dbReference type="ChEBI" id="CHEBI:17509"/>
        <dbReference type="ChEBI" id="CHEBI:59789"/>
        <dbReference type="ChEBI" id="CHEBI:74890"/>
        <dbReference type="ChEBI" id="CHEBI:146234"/>
        <dbReference type="EC" id="2.5.1.157"/>
    </reaction>
</comment>
<feature type="binding site" evidence="7">
    <location>
        <position position="96"/>
    </location>
    <ligand>
        <name>S-adenosyl-L-methionine</name>
        <dbReference type="ChEBI" id="CHEBI:59789"/>
    </ligand>
</feature>
<feature type="domain" description="RNase L inhibitor RLI-like possible metal-binding" evidence="9">
    <location>
        <begin position="4"/>
        <end position="30"/>
    </location>
</feature>
<dbReference type="InterPro" id="IPR007209">
    <property type="entry name" value="RNaseL-inhib-like_metal-bd_dom"/>
</dbReference>
<feature type="domain" description="16S/18S rRNA aminocarboxypropyltransferase Tsr3 C-terminal" evidence="8">
    <location>
        <begin position="45"/>
        <end position="172"/>
    </location>
</feature>
<evidence type="ECO:0000256" key="4">
    <source>
        <dbReference type="ARBA" id="ARBA00022552"/>
    </source>
</evidence>
<feature type="binding site" evidence="7">
    <location>
        <position position="115"/>
    </location>
    <ligand>
        <name>S-adenosyl-L-methionine</name>
        <dbReference type="ChEBI" id="CHEBI:59789"/>
    </ligand>
</feature>
<keyword evidence="5 7" id="KW-0808">Transferase</keyword>
<comment type="caution">
    <text evidence="7">Lacks conserved residue(s) required for the propagation of feature annotation.</text>
</comment>
<protein>
    <recommendedName>
        <fullName evidence="1 7">16S rRNA aminocarboxypropyltransferase</fullName>
        <ecNumber evidence="7">2.5.1.157</ecNumber>
    </recommendedName>
</protein>
<keyword evidence="2 7" id="KW-0963">Cytoplasm</keyword>
<dbReference type="PANTHER" id="PTHR20426">
    <property type="entry name" value="RIBOSOME BIOGENESIS PROTEIN TSR3 HOMOLOG"/>
    <property type="match status" value="1"/>
</dbReference>
<dbReference type="EMBL" id="KP211877">
    <property type="protein sequence ID" value="ANV80180.1"/>
    <property type="molecule type" value="Genomic_DNA"/>
</dbReference>
<comment type="similarity">
    <text evidence="7">Belongs to the TDD superfamily. TSR3 family.</text>
</comment>
<name>A0A1B1TD14_9ARCH</name>
<dbReference type="Pfam" id="PF04034">
    <property type="entry name" value="Ribo_biogen_C"/>
    <property type="match status" value="1"/>
</dbReference>
<evidence type="ECO:0000256" key="6">
    <source>
        <dbReference type="ARBA" id="ARBA00022691"/>
    </source>
</evidence>
<proteinExistence type="inferred from homology"/>
<evidence type="ECO:0000256" key="5">
    <source>
        <dbReference type="ARBA" id="ARBA00022679"/>
    </source>
</evidence>
<dbReference type="HAMAP" id="MF_01116">
    <property type="entry name" value="TSR3"/>
    <property type="match status" value="1"/>
</dbReference>
<reference evidence="10" key="2">
    <citation type="submission" date="2016-12" db="EMBL/GenBank/DDBJ databases">
        <authorList>
            <person name="Song W.-J."/>
            <person name="Kurnit D.M."/>
        </authorList>
    </citation>
    <scope>NUCLEOTIDE SEQUENCE</scope>
</reference>
<dbReference type="GO" id="GO:1904047">
    <property type="term" value="F:S-adenosyl-L-methionine binding"/>
    <property type="evidence" value="ECO:0007669"/>
    <property type="project" value="UniProtKB-UniRule"/>
</dbReference>
<organism evidence="10">
    <name type="scientific">uncultured Poseidoniia archaeon</name>
    <dbReference type="NCBI Taxonomy" id="1697135"/>
    <lineage>
        <taxon>Archaea</taxon>
        <taxon>Methanobacteriati</taxon>
        <taxon>Thermoplasmatota</taxon>
        <taxon>Candidatus Poseidoniia</taxon>
        <taxon>environmental samples</taxon>
    </lineage>
</organism>
<evidence type="ECO:0000256" key="1">
    <source>
        <dbReference type="ARBA" id="ARBA00014114"/>
    </source>
</evidence>
<evidence type="ECO:0000259" key="9">
    <source>
        <dbReference type="Pfam" id="PF04068"/>
    </source>
</evidence>
<dbReference type="GO" id="GO:0005737">
    <property type="term" value="C:cytoplasm"/>
    <property type="evidence" value="ECO:0007669"/>
    <property type="project" value="UniProtKB-SubCell"/>
</dbReference>
<dbReference type="InterPro" id="IPR007177">
    <property type="entry name" value="Tsr3_C"/>
</dbReference>
<feature type="binding site" evidence="7">
    <location>
        <position position="20"/>
    </location>
    <ligand>
        <name>S-adenosyl-L-methionine</name>
        <dbReference type="ChEBI" id="CHEBI:59789"/>
    </ligand>
</feature>
<evidence type="ECO:0000256" key="2">
    <source>
        <dbReference type="ARBA" id="ARBA00022490"/>
    </source>
</evidence>
<dbReference type="EC" id="2.5.1.157" evidence="7"/>
<evidence type="ECO:0000256" key="7">
    <source>
        <dbReference type="HAMAP-Rule" id="MF_01116"/>
    </source>
</evidence>
<keyword evidence="3 7" id="KW-0690">Ribosome biogenesis</keyword>
<dbReference type="InterPro" id="IPR022968">
    <property type="entry name" value="Tsr3-like"/>
</dbReference>
<dbReference type="GO" id="GO:0000455">
    <property type="term" value="P:enzyme-directed rRNA pseudouridine synthesis"/>
    <property type="evidence" value="ECO:0007669"/>
    <property type="project" value="UniProtKB-UniRule"/>
</dbReference>
<comment type="function">
    <text evidence="7">Aminocarboxypropyltransferase that catalyzes the aminocarboxypropyl transfer on pseudouridine corresponding to position 914 in M.jannaschii 16S rRNA. It constitutes the last step in biosynthesis of the hypermodified N1-methyl-N3-(3-amino-3-carboxypropyl) pseudouridine (m1acp3-Psi).</text>
</comment>
<keyword evidence="6 7" id="KW-0949">S-adenosyl-L-methionine</keyword>
<feature type="binding site" evidence="7">
    <location>
        <position position="71"/>
    </location>
    <ligand>
        <name>S-adenosyl-L-methionine</name>
        <dbReference type="ChEBI" id="CHEBI:59789"/>
    </ligand>
</feature>
<reference evidence="10" key="1">
    <citation type="journal article" date="2015" name="ISME J.">
        <title>A new class of marine Euryarchaeota group II from the Mediterranean deep chlorophyll maximum.</title>
        <authorList>
            <person name="Martin-Cuadrado A.B."/>
            <person name="Garcia-Heredia I."/>
            <person name="Molto A.G."/>
            <person name="Lopez-Ubeda R."/>
            <person name="Kimes N."/>
            <person name="Lopez-Garcia P."/>
            <person name="Moreira D."/>
            <person name="Rodriguez-Valera F."/>
        </authorList>
    </citation>
    <scope>NUCLEOTIDE SEQUENCE</scope>
</reference>
<dbReference type="PANTHER" id="PTHR20426:SF0">
    <property type="entry name" value="18S RRNA AMINOCARBOXYPROPYLTRANSFERASE"/>
    <property type="match status" value="1"/>
</dbReference>
<comment type="subcellular location">
    <subcellularLocation>
        <location evidence="7">Cytoplasm</location>
    </subcellularLocation>
</comment>
<evidence type="ECO:0000256" key="3">
    <source>
        <dbReference type="ARBA" id="ARBA00022517"/>
    </source>
</evidence>
<keyword evidence="4 7" id="KW-0698">rRNA processing</keyword>
<dbReference type="GO" id="GO:0106388">
    <property type="term" value="F:rRNA small subunit aminocarboxypropyltransferase activity"/>
    <property type="evidence" value="ECO:0007669"/>
    <property type="project" value="UniProtKB-EC"/>
</dbReference>